<reference evidence="9 10" key="1">
    <citation type="journal article" date="2020" name="IScience">
        <title>Genome Sequencing of the Endangered Kingdonia uniflora (Circaeasteraceae, Ranunculales) Reveals Potential Mechanisms of Evolutionary Specialization.</title>
        <authorList>
            <person name="Sun Y."/>
            <person name="Deng T."/>
            <person name="Zhang A."/>
            <person name="Moore M.J."/>
            <person name="Landis J.B."/>
            <person name="Lin N."/>
            <person name="Zhang H."/>
            <person name="Zhang X."/>
            <person name="Huang J."/>
            <person name="Zhang X."/>
            <person name="Sun H."/>
            <person name="Wang H."/>
        </authorList>
    </citation>
    <scope>NUCLEOTIDE SEQUENCE [LARGE SCALE GENOMIC DNA]</scope>
    <source>
        <strain evidence="9">TB1705</strain>
        <tissue evidence="9">Leaf</tissue>
    </source>
</reference>
<dbReference type="InterPro" id="IPR036955">
    <property type="entry name" value="AP2/ERF_dom_sf"/>
</dbReference>
<evidence type="ECO:0000256" key="2">
    <source>
        <dbReference type="ARBA" id="ARBA00023015"/>
    </source>
</evidence>
<feature type="domain" description="AP2/ERF" evidence="8">
    <location>
        <begin position="26"/>
        <end position="83"/>
    </location>
</feature>
<feature type="region of interest" description="Disordered" evidence="7">
    <location>
        <begin position="147"/>
        <end position="171"/>
    </location>
</feature>
<evidence type="ECO:0000313" key="9">
    <source>
        <dbReference type="EMBL" id="KAF6163419.1"/>
    </source>
</evidence>
<organism evidence="9 10">
    <name type="scientific">Kingdonia uniflora</name>
    <dbReference type="NCBI Taxonomy" id="39325"/>
    <lineage>
        <taxon>Eukaryota</taxon>
        <taxon>Viridiplantae</taxon>
        <taxon>Streptophyta</taxon>
        <taxon>Embryophyta</taxon>
        <taxon>Tracheophyta</taxon>
        <taxon>Spermatophyta</taxon>
        <taxon>Magnoliopsida</taxon>
        <taxon>Ranunculales</taxon>
        <taxon>Circaeasteraceae</taxon>
        <taxon>Kingdonia</taxon>
    </lineage>
</organism>
<comment type="similarity">
    <text evidence="6">Belongs to the AP2/ERF transcription factor family. ERF subfamily.</text>
</comment>
<protein>
    <recommendedName>
        <fullName evidence="8">AP2/ERF domain-containing protein</fullName>
    </recommendedName>
</protein>
<dbReference type="PANTHER" id="PTHR31194:SF189">
    <property type="entry name" value="AP2_ERF DOMAIN-CONTAINING PROTEIN"/>
    <property type="match status" value="1"/>
</dbReference>
<dbReference type="FunFam" id="3.30.730.10:FF:000005">
    <property type="entry name" value="ethylene-responsive transcription factor RAP2-11"/>
    <property type="match status" value="1"/>
</dbReference>
<dbReference type="EMBL" id="JACGCM010000981">
    <property type="protein sequence ID" value="KAF6163419.1"/>
    <property type="molecule type" value="Genomic_DNA"/>
</dbReference>
<evidence type="ECO:0000256" key="7">
    <source>
        <dbReference type="SAM" id="MobiDB-lite"/>
    </source>
</evidence>
<evidence type="ECO:0000313" key="10">
    <source>
        <dbReference type="Proteomes" id="UP000541444"/>
    </source>
</evidence>
<dbReference type="PRINTS" id="PR00367">
    <property type="entry name" value="ETHRSPELEMNT"/>
</dbReference>
<dbReference type="InterPro" id="IPR001471">
    <property type="entry name" value="AP2/ERF_dom"/>
</dbReference>
<comment type="subcellular location">
    <subcellularLocation>
        <location evidence="1">Nucleus</location>
    </subcellularLocation>
</comment>
<feature type="region of interest" description="Disordered" evidence="7">
    <location>
        <begin position="1"/>
        <end position="21"/>
    </location>
</feature>
<keyword evidence="10" id="KW-1185">Reference proteome</keyword>
<keyword evidence="2" id="KW-0805">Transcription regulation</keyword>
<dbReference type="Gene3D" id="3.30.730.10">
    <property type="entry name" value="AP2/ERF domain"/>
    <property type="match status" value="1"/>
</dbReference>
<gene>
    <name evidence="9" type="ORF">GIB67_029268</name>
</gene>
<dbReference type="PANTHER" id="PTHR31194">
    <property type="entry name" value="SHN SHINE , DNA BINDING / TRANSCRIPTION FACTOR"/>
    <property type="match status" value="1"/>
</dbReference>
<dbReference type="InterPro" id="IPR050913">
    <property type="entry name" value="AP2/ERF_ERF"/>
</dbReference>
<dbReference type="GO" id="GO:0005634">
    <property type="term" value="C:nucleus"/>
    <property type="evidence" value="ECO:0007669"/>
    <property type="project" value="UniProtKB-SubCell"/>
</dbReference>
<dbReference type="OrthoDB" id="773121at2759"/>
<sequence length="256" mass="27694">MSSNMGASTKGLQQNKRKTSLRGHRRFVGVRQRPSGRWVAEIKNSLQKVRLWLGTFDTAEDAARAYDDAARTLRGANARTNFDLPTTSGNRVGVPMLENLTPFSFEDGCETGGTDGLLGALQAKLRDGKALPIRVFENCAPSVTISRHKGNGGASSEAKHEPSATSSHVDPVKYMVPTGGEGWPIEPLHDAFTSQFNDNIVSLAQSQVEYSSYEEKEGQKFGASDWSAEEYLVNNGGGGGTNGVWNHLAYVSSLLE</sequence>
<dbReference type="SMART" id="SM00380">
    <property type="entry name" value="AP2"/>
    <property type="match status" value="1"/>
</dbReference>
<dbReference type="InterPro" id="IPR016177">
    <property type="entry name" value="DNA-bd_dom_sf"/>
</dbReference>
<evidence type="ECO:0000259" key="8">
    <source>
        <dbReference type="PROSITE" id="PS51032"/>
    </source>
</evidence>
<evidence type="ECO:0000256" key="6">
    <source>
        <dbReference type="ARBA" id="ARBA00024343"/>
    </source>
</evidence>
<dbReference type="PROSITE" id="PS51032">
    <property type="entry name" value="AP2_ERF"/>
    <property type="match status" value="1"/>
</dbReference>
<dbReference type="Proteomes" id="UP000541444">
    <property type="component" value="Unassembled WGS sequence"/>
</dbReference>
<proteinExistence type="inferred from homology"/>
<dbReference type="Pfam" id="PF00847">
    <property type="entry name" value="AP2"/>
    <property type="match status" value="1"/>
</dbReference>
<evidence type="ECO:0000256" key="1">
    <source>
        <dbReference type="ARBA" id="ARBA00004123"/>
    </source>
</evidence>
<evidence type="ECO:0000256" key="5">
    <source>
        <dbReference type="ARBA" id="ARBA00023242"/>
    </source>
</evidence>
<evidence type="ECO:0000256" key="3">
    <source>
        <dbReference type="ARBA" id="ARBA00023125"/>
    </source>
</evidence>
<comment type="caution">
    <text evidence="9">The sequence shown here is derived from an EMBL/GenBank/DDBJ whole genome shotgun (WGS) entry which is preliminary data.</text>
</comment>
<keyword evidence="4" id="KW-0804">Transcription</keyword>
<dbReference type="GO" id="GO:0003700">
    <property type="term" value="F:DNA-binding transcription factor activity"/>
    <property type="evidence" value="ECO:0007669"/>
    <property type="project" value="InterPro"/>
</dbReference>
<accession>A0A7J7N860</accession>
<feature type="compositionally biased region" description="Polar residues" evidence="7">
    <location>
        <begin position="1"/>
        <end position="14"/>
    </location>
</feature>
<dbReference type="CDD" id="cd00018">
    <property type="entry name" value="AP2"/>
    <property type="match status" value="1"/>
</dbReference>
<keyword evidence="3" id="KW-0238">DNA-binding</keyword>
<name>A0A7J7N860_9MAGN</name>
<dbReference type="AlphaFoldDB" id="A0A7J7N860"/>
<dbReference type="SUPFAM" id="SSF54171">
    <property type="entry name" value="DNA-binding domain"/>
    <property type="match status" value="1"/>
</dbReference>
<dbReference type="GO" id="GO:0003677">
    <property type="term" value="F:DNA binding"/>
    <property type="evidence" value="ECO:0007669"/>
    <property type="project" value="UniProtKB-KW"/>
</dbReference>
<keyword evidence="5" id="KW-0539">Nucleus</keyword>
<evidence type="ECO:0000256" key="4">
    <source>
        <dbReference type="ARBA" id="ARBA00023163"/>
    </source>
</evidence>